<feature type="domain" description="Oligosaccharyl transferase STT3 N-terminal" evidence="15">
    <location>
        <begin position="12"/>
        <end position="397"/>
    </location>
</feature>
<evidence type="ECO:0000259" key="17">
    <source>
        <dbReference type="Pfam" id="PF21436"/>
    </source>
</evidence>
<gene>
    <name evidence="18" type="primary">pglB</name>
    <name evidence="18" type="ORF">CINF_0352</name>
</gene>
<evidence type="ECO:0000313" key="19">
    <source>
        <dbReference type="Proteomes" id="UP000509414"/>
    </source>
</evidence>
<dbReference type="Pfam" id="PF02516">
    <property type="entry name" value="STT3"/>
    <property type="match status" value="1"/>
</dbReference>
<dbReference type="InterPro" id="IPR041563">
    <property type="entry name" value="STT3_PglB_C"/>
</dbReference>
<dbReference type="AlphaFoldDB" id="A0A7H9CFM6"/>
<keyword evidence="13" id="KW-0464">Manganese</keyword>
<keyword evidence="12 14" id="KW-0472">Membrane</keyword>
<dbReference type="Pfam" id="PF21436">
    <property type="entry name" value="STT3-PglB_core"/>
    <property type="match status" value="1"/>
</dbReference>
<evidence type="ECO:0000259" key="16">
    <source>
        <dbReference type="Pfam" id="PF18527"/>
    </source>
</evidence>
<comment type="cofactor">
    <cofactor evidence="1">
        <name>Mn(2+)</name>
        <dbReference type="ChEBI" id="CHEBI:29035"/>
    </cofactor>
</comment>
<evidence type="ECO:0000256" key="7">
    <source>
        <dbReference type="ARBA" id="ARBA00022679"/>
    </source>
</evidence>
<keyword evidence="19" id="KW-1185">Reference proteome</keyword>
<dbReference type="InterPro" id="IPR003674">
    <property type="entry name" value="Oligo_trans_STT3"/>
</dbReference>
<feature type="transmembrane region" description="Helical" evidence="14">
    <location>
        <begin position="153"/>
        <end position="169"/>
    </location>
</feature>
<comment type="similarity">
    <text evidence="5">Belongs to the STT3 family.</text>
</comment>
<evidence type="ECO:0000256" key="3">
    <source>
        <dbReference type="ARBA" id="ARBA00004127"/>
    </source>
</evidence>
<dbReference type="InterPro" id="IPR048999">
    <property type="entry name" value="STT3-PglB_core"/>
</dbReference>
<dbReference type="GO" id="GO:0012505">
    <property type="term" value="C:endomembrane system"/>
    <property type="evidence" value="ECO:0007669"/>
    <property type="project" value="UniProtKB-SubCell"/>
</dbReference>
<evidence type="ECO:0000256" key="13">
    <source>
        <dbReference type="ARBA" id="ARBA00023211"/>
    </source>
</evidence>
<keyword evidence="6 18" id="KW-0328">Glycosyltransferase</keyword>
<keyword evidence="10" id="KW-0460">Magnesium</keyword>
<feature type="transmembrane region" description="Helical" evidence="14">
    <location>
        <begin position="375"/>
        <end position="393"/>
    </location>
</feature>
<dbReference type="Proteomes" id="UP000509414">
    <property type="component" value="Chromosome"/>
</dbReference>
<evidence type="ECO:0000256" key="1">
    <source>
        <dbReference type="ARBA" id="ARBA00001936"/>
    </source>
</evidence>
<reference evidence="18 19" key="1">
    <citation type="submission" date="2020-02" db="EMBL/GenBank/DDBJ databases">
        <title>Complete genome sequence of the novel Campylobacter species Candidatus Campylobacter infans.</title>
        <authorList>
            <person name="Duim B."/>
            <person name="Zomer A."/>
            <person name="van der Graaf L."/>
            <person name="Wagenaar J."/>
        </authorList>
    </citation>
    <scope>NUCLEOTIDE SEQUENCE [LARGE SCALE GENOMIC DNA]</scope>
    <source>
        <strain evidence="18 19">19S00001</strain>
    </source>
</reference>
<dbReference type="Gene3D" id="3.40.1380.40">
    <property type="match status" value="1"/>
</dbReference>
<feature type="transmembrane region" description="Helical" evidence="14">
    <location>
        <begin position="98"/>
        <end position="117"/>
    </location>
</feature>
<dbReference type="KEGG" id="cinf:CINF_0352"/>
<comment type="pathway">
    <text evidence="4">Protein modification; protein glycosylation.</text>
</comment>
<evidence type="ECO:0000313" key="18">
    <source>
        <dbReference type="EMBL" id="QLI04896.1"/>
    </source>
</evidence>
<evidence type="ECO:0000256" key="6">
    <source>
        <dbReference type="ARBA" id="ARBA00022676"/>
    </source>
</evidence>
<dbReference type="EMBL" id="CP049075">
    <property type="protein sequence ID" value="QLI04896.1"/>
    <property type="molecule type" value="Genomic_DNA"/>
</dbReference>
<evidence type="ECO:0000256" key="8">
    <source>
        <dbReference type="ARBA" id="ARBA00022692"/>
    </source>
</evidence>
<name>A0A7H9CFM6_9BACT</name>
<feature type="transmembrane region" description="Helical" evidence="14">
    <location>
        <begin position="219"/>
        <end position="250"/>
    </location>
</feature>
<feature type="domain" description="STT3 subunit PglB C-terminal" evidence="16">
    <location>
        <begin position="637"/>
        <end position="714"/>
    </location>
</feature>
<feature type="transmembrane region" description="Helical" evidence="14">
    <location>
        <begin position="457"/>
        <end position="476"/>
    </location>
</feature>
<dbReference type="PANTHER" id="PTHR13872:SF1">
    <property type="entry name" value="DOLICHYL-DIPHOSPHOOLIGOSACCHARIDE--PROTEIN GLYCOSYLTRANSFERASE SUBUNIT STT3B"/>
    <property type="match status" value="1"/>
</dbReference>
<feature type="transmembrane region" description="Helical" evidence="14">
    <location>
        <begin position="352"/>
        <end position="369"/>
    </location>
</feature>
<dbReference type="Pfam" id="PF18527">
    <property type="entry name" value="STT3_PglB_C"/>
    <property type="match status" value="1"/>
</dbReference>
<evidence type="ECO:0000256" key="4">
    <source>
        <dbReference type="ARBA" id="ARBA00004922"/>
    </source>
</evidence>
<dbReference type="GO" id="GO:0046872">
    <property type="term" value="F:metal ion binding"/>
    <property type="evidence" value="ECO:0007669"/>
    <property type="project" value="UniProtKB-KW"/>
</dbReference>
<feature type="transmembrane region" description="Helical" evidence="14">
    <location>
        <begin position="73"/>
        <end position="91"/>
    </location>
</feature>
<comment type="subcellular location">
    <subcellularLocation>
        <location evidence="3">Endomembrane system</location>
        <topology evidence="3">Multi-pass membrane protein</topology>
    </subcellularLocation>
</comment>
<accession>A0A7H9CFM6</accession>
<feature type="transmembrane region" description="Helical" evidence="14">
    <location>
        <begin position="329"/>
        <end position="345"/>
    </location>
</feature>
<dbReference type="InterPro" id="IPR048307">
    <property type="entry name" value="STT3_N"/>
</dbReference>
<evidence type="ECO:0000256" key="2">
    <source>
        <dbReference type="ARBA" id="ARBA00001946"/>
    </source>
</evidence>
<dbReference type="PANTHER" id="PTHR13872">
    <property type="entry name" value="DOLICHYL-DIPHOSPHOOLIGOSACCHARIDE--PROTEIN GLYCOSYLTRANSFERASE SUBUNIT"/>
    <property type="match status" value="1"/>
</dbReference>
<keyword evidence="11 14" id="KW-1133">Transmembrane helix</keyword>
<evidence type="ECO:0000256" key="9">
    <source>
        <dbReference type="ARBA" id="ARBA00022723"/>
    </source>
</evidence>
<protein>
    <submittedName>
        <fullName evidence="18">Undecaprenyl-diphosphooligosaccharide--protein glycotransferase</fullName>
        <ecNumber evidence="18">2.4.99.19</ecNumber>
    </submittedName>
</protein>
<evidence type="ECO:0000259" key="15">
    <source>
        <dbReference type="Pfam" id="PF02516"/>
    </source>
</evidence>
<feature type="transmembrane region" description="Helical" evidence="14">
    <location>
        <begin position="405"/>
        <end position="423"/>
    </location>
</feature>
<evidence type="ECO:0000256" key="5">
    <source>
        <dbReference type="ARBA" id="ARBA00010810"/>
    </source>
</evidence>
<feature type="transmembrane region" description="Helical" evidence="14">
    <location>
        <begin position="12"/>
        <end position="33"/>
    </location>
</feature>
<evidence type="ECO:0000256" key="12">
    <source>
        <dbReference type="ARBA" id="ARBA00023136"/>
    </source>
</evidence>
<sequence length="737" mass="84339">MNKILTPQNRQIFFFIVLAYAFSVLCRLDWVWWASGFDEFIYNGKIIINTNDGYAFGEGARDMLAGFHQEGDLSYYGAPLSTLAYLIVKFTPFSLEGVMLYLSAVLSSLIVIPLILIAKTLGAPRAGLCAALLASIAHSYYNRTMVGYFDTDMLNIVLACFIIWGLVRLNAYKDTISALIVSLSMLIYFWWYSSSFTLNVALIAMFLLYTLIWHKKEKIYYLTMILMLLAITSIAIWFKILLFALILFLYKSKFYQLSNKQNAIIIALGAVIFAIFALNGGLNPIWFQLKFYLLRSTPEKDTLNFIFFNVNQTISESSIIPFGLFSERISSALGVFVLSFVGYILAIFRHKILLLSLPMCALGFLALFSGLRFTIYAVPFMAFGFGFLLEILGSMLNERIKQKSLFLLIFIFISFIPILYLQSQFGLNIEFWLCFCLFLLALVFMIFNFSKDLGAQLMFVGCIFALAPSLVHIYSYKAQSVFFKNEVSVLDSLKSIADREDYALAWWDYGYPIRFYSDVKTLIDGGKHLGSDNFAVSFALIKPQRPSANIARLEVEYTQKNLHENFGLNLAKIMKDYNASDVNEFLLSLNDENFALPKKTRDIFYVLPDRMHYIIPTISRFSQIDLKTGKSYANSLFMVHQNASQSKRGIELEGGMYLDKTLSQLNINGKNLPVNTFINTEYKDGKLSVEYSKFDERGLIFVIYMSDYGRILVMDKTMFESTFIQLFVLENYDKKSF</sequence>
<dbReference type="GO" id="GO:0004576">
    <property type="term" value="F:oligosaccharyl transferase activity"/>
    <property type="evidence" value="ECO:0007669"/>
    <property type="project" value="InterPro"/>
</dbReference>
<keyword evidence="8 14" id="KW-0812">Transmembrane</keyword>
<feature type="transmembrane region" description="Helical" evidence="14">
    <location>
        <begin position="429"/>
        <end position="450"/>
    </location>
</feature>
<organism evidence="18 19">
    <name type="scientific">Candidatus Campylobacter infans</name>
    <dbReference type="NCBI Taxonomy" id="2561898"/>
    <lineage>
        <taxon>Bacteria</taxon>
        <taxon>Pseudomonadati</taxon>
        <taxon>Campylobacterota</taxon>
        <taxon>Epsilonproteobacteria</taxon>
        <taxon>Campylobacterales</taxon>
        <taxon>Campylobacteraceae</taxon>
        <taxon>Campylobacter</taxon>
    </lineage>
</organism>
<feature type="domain" description="STT3/PglB/AglB core" evidence="17">
    <location>
        <begin position="499"/>
        <end position="628"/>
    </location>
</feature>
<feature type="transmembrane region" description="Helical" evidence="14">
    <location>
        <begin position="196"/>
        <end position="213"/>
    </location>
</feature>
<keyword evidence="7 18" id="KW-0808">Transferase</keyword>
<dbReference type="RefSeq" id="WP_240156142.1">
    <property type="nucleotide sequence ID" value="NZ_CP049075.1"/>
</dbReference>
<evidence type="ECO:0000256" key="14">
    <source>
        <dbReference type="SAM" id="Phobius"/>
    </source>
</evidence>
<dbReference type="UniPathway" id="UPA00378"/>
<evidence type="ECO:0000256" key="11">
    <source>
        <dbReference type="ARBA" id="ARBA00022989"/>
    </source>
</evidence>
<proteinExistence type="inferred from homology"/>
<dbReference type="GO" id="GO:0016020">
    <property type="term" value="C:membrane"/>
    <property type="evidence" value="ECO:0007669"/>
    <property type="project" value="InterPro"/>
</dbReference>
<keyword evidence="9" id="KW-0479">Metal-binding</keyword>
<comment type="cofactor">
    <cofactor evidence="2">
        <name>Mg(2+)</name>
        <dbReference type="ChEBI" id="CHEBI:18420"/>
    </cofactor>
</comment>
<feature type="transmembrane region" description="Helical" evidence="14">
    <location>
        <begin position="262"/>
        <end position="282"/>
    </location>
</feature>
<dbReference type="EC" id="2.4.99.19" evidence="18"/>
<evidence type="ECO:0000256" key="10">
    <source>
        <dbReference type="ARBA" id="ARBA00022842"/>
    </source>
</evidence>